<reference evidence="1 2" key="1">
    <citation type="journal article" date="1998" name="J. Bacteriol.">
        <title>Cloning and physical mapping of the EcoRI fragments of the giant linear plasmid SCP1.</title>
        <authorList>
            <person name="Redenbach M."/>
            <person name="Ikeda K."/>
            <person name="Yamasaki M."/>
            <person name="Kinashi H."/>
        </authorList>
    </citation>
    <scope>NUCLEOTIDE SEQUENCE [LARGE SCALE GENOMIC DNA]</scope>
    <source>
        <strain evidence="2">ATCC BAA-471 / A3(2) / M145</strain>
    </source>
</reference>
<dbReference type="PATRIC" id="fig|100226.15.peg.8077"/>
<gene>
    <name evidence="1" type="ordered locus">SCP1.128</name>
</gene>
<protein>
    <submittedName>
        <fullName evidence="1">Uncharacterized protein</fullName>
    </submittedName>
</protein>
<dbReference type="AlphaFoldDB" id="Q9AD22"/>
<dbReference type="KEGG" id="sco:SCP1.128"/>
<organism evidence="1 2">
    <name type="scientific">Streptomyces coelicolor (strain ATCC BAA-471 / A3(2) / M145)</name>
    <dbReference type="NCBI Taxonomy" id="100226"/>
    <lineage>
        <taxon>Bacteria</taxon>
        <taxon>Bacillati</taxon>
        <taxon>Actinomycetota</taxon>
        <taxon>Actinomycetes</taxon>
        <taxon>Kitasatosporales</taxon>
        <taxon>Streptomycetaceae</taxon>
        <taxon>Streptomyces</taxon>
        <taxon>Streptomyces albidoflavus group</taxon>
    </lineage>
</organism>
<reference evidence="1 2" key="4">
    <citation type="journal article" date="2009" name="Mol. Microbiol.">
        <title>Extracellular signalling, translational control, two repressors and an activator all contribute to the regulation of methylenomycin production in Streptomyces coelicolor.</title>
        <authorList>
            <person name="O'Rourke S."/>
            <person name="Wietzorrek A."/>
            <person name="Fowler K."/>
            <person name="Corre C."/>
            <person name="Challis G.L."/>
            <person name="Chater K.F."/>
        </authorList>
    </citation>
    <scope>NUCLEOTIDE SEQUENCE [LARGE SCALE GENOMIC DNA]</scope>
    <source>
        <strain evidence="2">ATCC BAA-471 / A3(2) / M145</strain>
    </source>
</reference>
<evidence type="ECO:0000313" key="1">
    <source>
        <dbReference type="EMBL" id="CAC36649.1"/>
    </source>
</evidence>
<reference evidence="2" key="2">
    <citation type="journal article" date="2002" name="Nature">
        <title>Complete genome sequence of the model actinomycete Streptomyces coelicolor A3(2).</title>
        <authorList>
            <person name="Bentley S.D."/>
            <person name="Chater K.F."/>
            <person name="Cerdeno-Tarraga A.M."/>
            <person name="Challis G.L."/>
            <person name="Thomson N.R."/>
            <person name="James K.D."/>
            <person name="Harris D.E."/>
            <person name="Quail M.A."/>
            <person name="Kieser H."/>
            <person name="Harper D."/>
            <person name="Bateman A."/>
            <person name="Brown S."/>
            <person name="Chandra G."/>
            <person name="Chen C.W."/>
            <person name="Collins M."/>
            <person name="Cronin A."/>
            <person name="Fraser A."/>
            <person name="Goble A."/>
            <person name="Hidalgo J."/>
            <person name="Hornsby T."/>
            <person name="Howarth S."/>
            <person name="Huang C.H."/>
            <person name="Kieser T."/>
            <person name="Larke L."/>
            <person name="Murphy L."/>
            <person name="Oliver K."/>
            <person name="O'Neil S."/>
            <person name="Rabbinowitsch E."/>
            <person name="Rajandream M.A."/>
            <person name="Rutherford K."/>
            <person name="Rutter S."/>
            <person name="Seeger K."/>
            <person name="Saunders D."/>
            <person name="Sharp S."/>
            <person name="Squares R."/>
            <person name="Squares S."/>
            <person name="Taylor K."/>
            <person name="Warren T."/>
            <person name="Wietzorrek A."/>
            <person name="Woodward J."/>
            <person name="Barrell B.G."/>
            <person name="Parkhill J."/>
            <person name="Hopwood D.A."/>
        </authorList>
    </citation>
    <scope>NUCLEOTIDE SEQUENCE [LARGE SCALE GENOMIC DNA]</scope>
    <source>
        <strain evidence="2">ATCC BAA-471 / A3(2) / M145</strain>
    </source>
</reference>
<evidence type="ECO:0000313" key="2">
    <source>
        <dbReference type="Proteomes" id="UP000001973"/>
    </source>
</evidence>
<geneLocation type="plasmid" evidence="2">
    <name>SCP1</name>
</geneLocation>
<dbReference type="HOGENOM" id="CLU_1049344_0_0_11"/>
<dbReference type="OrthoDB" id="4210192at2"/>
<proteinExistence type="predicted"/>
<dbReference type="InParanoid" id="Q9AD22"/>
<dbReference type="EMBL" id="AL589148">
    <property type="protein sequence ID" value="CAC36649.1"/>
    <property type="molecule type" value="Genomic_DNA"/>
</dbReference>
<name>Q9AD22_STRCO</name>
<dbReference type="Proteomes" id="UP000001973">
    <property type="component" value="Plasmid SCP1"/>
</dbReference>
<keyword evidence="2" id="KW-1185">Reference proteome</keyword>
<dbReference type="STRING" id="100226.gene:17765633"/>
<dbReference type="RefSeq" id="WP_011039427.1">
    <property type="nucleotide sequence ID" value="NC_003903.1"/>
</dbReference>
<sequence length="265" mass="28559">MPDTTPQRLAAITVYGDRAATAVQQVTSLLDSAGVATEETQELLALIQAGAIEGAQGDVLELAERPPEGARAPVVQGWVTAVQAAAAELAHIADRTIAHARPPARSAAPAAPAIRSLPTAVDEVPQEQVELVLAMAEQLFTELTGRTDSCRQTSLEILPVVLTAVAAEDQAGYIAQLEDFAALNRGRLAELYRKYGPGGSFAKLENSGLIGQPESLVICERLDTVPMWLQRVWERELEELTFERFAHLWKFGCDTPRGTQPSKAR</sequence>
<reference evidence="1 2" key="3">
    <citation type="journal article" date="2008" name="Proc. Natl. Acad. Sci. U.S.A.">
        <title>2-Alkyl-4-hydroxymethylfuran-3-carboxylic acids, antibiotic production inducers discovered by Streptomyces coelicolor genome mining.</title>
        <authorList>
            <person name="Corre C."/>
            <person name="Song L."/>
            <person name="O'Rourke S."/>
            <person name="Chater K.F."/>
            <person name="Challis G.L."/>
        </authorList>
    </citation>
    <scope>NUCLEOTIDE SEQUENCE [LARGE SCALE GENOMIC DNA]</scope>
    <source>
        <strain evidence="2">ATCC BAA-471 / A3(2) / M145</strain>
    </source>
</reference>
<accession>Q9AD22</accession>